<dbReference type="EMBL" id="MSIE01000007">
    <property type="protein sequence ID" value="OLF18555.1"/>
    <property type="molecule type" value="Genomic_DNA"/>
</dbReference>
<evidence type="ECO:0000313" key="2">
    <source>
        <dbReference type="Proteomes" id="UP000185596"/>
    </source>
</evidence>
<dbReference type="RefSeq" id="WP_075124582.1">
    <property type="nucleotide sequence ID" value="NZ_MSIE01000007.1"/>
</dbReference>
<dbReference type="Proteomes" id="UP000185596">
    <property type="component" value="Unassembled WGS sequence"/>
</dbReference>
<comment type="caution">
    <text evidence="1">The sequence shown here is derived from an EMBL/GenBank/DDBJ whole genome shotgun (WGS) entry which is preliminary data.</text>
</comment>
<protein>
    <recommendedName>
        <fullName evidence="3">DUF2004 domain-containing protein</fullName>
    </recommendedName>
</protein>
<accession>A0A1Q8CW32</accession>
<gene>
    <name evidence="1" type="ORF">BU204_06330</name>
</gene>
<name>A0A1Q8CW32_9PSEU</name>
<organism evidence="1 2">
    <name type="scientific">Actinophytocola xanthii</name>
    <dbReference type="NCBI Taxonomy" id="1912961"/>
    <lineage>
        <taxon>Bacteria</taxon>
        <taxon>Bacillati</taxon>
        <taxon>Actinomycetota</taxon>
        <taxon>Actinomycetes</taxon>
        <taxon>Pseudonocardiales</taxon>
        <taxon>Pseudonocardiaceae</taxon>
    </lineage>
</organism>
<proteinExistence type="predicted"/>
<sequence length="163" mass="18054">MRTVVHEVFGEVEFDPENDENWWESEVELDGRTVGVSLLFEGSAVDEGLLDRVAPYVTNLPELARTARAAIRADLDSEVSEVAEYVEHHLEEASVVDEVFGGTTPDTEEFVARLSLVRVGIHRVDDGTGYEAVLDYSIDPEATQYVLAVKFDGNEVTGLYTES</sequence>
<evidence type="ECO:0008006" key="3">
    <source>
        <dbReference type="Google" id="ProtNLM"/>
    </source>
</evidence>
<evidence type="ECO:0000313" key="1">
    <source>
        <dbReference type="EMBL" id="OLF18555.1"/>
    </source>
</evidence>
<dbReference type="STRING" id="1912961.BU204_06330"/>
<reference evidence="1 2" key="1">
    <citation type="submission" date="2016-12" db="EMBL/GenBank/DDBJ databases">
        <title>The draft genome sequence of Actinophytocola sp. 11-183.</title>
        <authorList>
            <person name="Wang W."/>
            <person name="Yuan L."/>
        </authorList>
    </citation>
    <scope>NUCLEOTIDE SEQUENCE [LARGE SCALE GENOMIC DNA]</scope>
    <source>
        <strain evidence="1 2">11-183</strain>
    </source>
</reference>
<keyword evidence="2" id="KW-1185">Reference proteome</keyword>
<dbReference type="OrthoDB" id="5120701at2"/>
<dbReference type="AlphaFoldDB" id="A0A1Q8CW32"/>